<dbReference type="OrthoDB" id="5360192at2"/>
<accession>A0A1S9PAM3</accession>
<dbReference type="RefSeq" id="WP_078349731.1">
    <property type="nucleotide sequence ID" value="NZ_MBTF01000034.1"/>
</dbReference>
<feature type="transmembrane region" description="Helical" evidence="1">
    <location>
        <begin position="104"/>
        <end position="123"/>
    </location>
</feature>
<feature type="transmembrane region" description="Helical" evidence="1">
    <location>
        <begin position="9"/>
        <end position="28"/>
    </location>
</feature>
<feature type="transmembrane region" description="Helical" evidence="1">
    <location>
        <begin position="34"/>
        <end position="53"/>
    </location>
</feature>
<dbReference type="Pfam" id="PF10990">
    <property type="entry name" value="DUF2809"/>
    <property type="match status" value="1"/>
</dbReference>
<organism evidence="2 3">
    <name type="scientific">Mucilaginibacter pedocola</name>
    <dbReference type="NCBI Taxonomy" id="1792845"/>
    <lineage>
        <taxon>Bacteria</taxon>
        <taxon>Pseudomonadati</taxon>
        <taxon>Bacteroidota</taxon>
        <taxon>Sphingobacteriia</taxon>
        <taxon>Sphingobacteriales</taxon>
        <taxon>Sphingobacteriaceae</taxon>
        <taxon>Mucilaginibacter</taxon>
    </lineage>
</organism>
<name>A0A1S9PAM3_9SPHI</name>
<keyword evidence="1" id="KW-1133">Transmembrane helix</keyword>
<evidence type="ECO:0000313" key="3">
    <source>
        <dbReference type="Proteomes" id="UP000189739"/>
    </source>
</evidence>
<dbReference type="STRING" id="1792845.BC343_10090"/>
<dbReference type="EMBL" id="MBTF01000034">
    <property type="protein sequence ID" value="OOQ58005.1"/>
    <property type="molecule type" value="Genomic_DNA"/>
</dbReference>
<sequence>MKYQFNKYYFLLAALLFNAEVLIAGFMHDSFIRPYGGDFLVVILVYSAIKAFFKTDVRITALGVLIFSYVVEVGLYFHLIDKLGWRNSVLARNLLGTTFRWEDILAYTLGMAMVVMVEEGLAARKRTRTQITNG</sequence>
<keyword evidence="3" id="KW-1185">Reference proteome</keyword>
<keyword evidence="1" id="KW-0472">Membrane</keyword>
<keyword evidence="1" id="KW-0812">Transmembrane</keyword>
<dbReference type="AlphaFoldDB" id="A0A1S9PAM3"/>
<reference evidence="2 3" key="1">
    <citation type="submission" date="2016-07" db="EMBL/GenBank/DDBJ databases">
        <title>Genomic analysis of zinc-resistant bacterium Mucilaginibacter pedocola TBZ30.</title>
        <authorList>
            <person name="Huang J."/>
            <person name="Tang J."/>
        </authorList>
    </citation>
    <scope>NUCLEOTIDE SEQUENCE [LARGE SCALE GENOMIC DNA]</scope>
    <source>
        <strain evidence="2 3">TBZ30</strain>
    </source>
</reference>
<dbReference type="Proteomes" id="UP000189739">
    <property type="component" value="Unassembled WGS sequence"/>
</dbReference>
<proteinExistence type="predicted"/>
<protein>
    <recommendedName>
        <fullName evidence="4">DUF2809 domain-containing protein</fullName>
    </recommendedName>
</protein>
<evidence type="ECO:0008006" key="4">
    <source>
        <dbReference type="Google" id="ProtNLM"/>
    </source>
</evidence>
<evidence type="ECO:0000313" key="2">
    <source>
        <dbReference type="EMBL" id="OOQ58005.1"/>
    </source>
</evidence>
<evidence type="ECO:0000256" key="1">
    <source>
        <dbReference type="SAM" id="Phobius"/>
    </source>
</evidence>
<comment type="caution">
    <text evidence="2">The sequence shown here is derived from an EMBL/GenBank/DDBJ whole genome shotgun (WGS) entry which is preliminary data.</text>
</comment>
<gene>
    <name evidence="2" type="ORF">BC343_10090</name>
</gene>
<feature type="transmembrane region" description="Helical" evidence="1">
    <location>
        <begin position="60"/>
        <end position="80"/>
    </location>
</feature>
<dbReference type="InterPro" id="IPR021257">
    <property type="entry name" value="DUF2809"/>
</dbReference>